<proteinExistence type="inferred from homology"/>
<dbReference type="Pfam" id="PF13359">
    <property type="entry name" value="DDE_Tnp_4"/>
    <property type="match status" value="1"/>
</dbReference>
<dbReference type="GO" id="GO:0046872">
    <property type="term" value="F:metal ion binding"/>
    <property type="evidence" value="ECO:0007669"/>
    <property type="project" value="UniProtKB-KW"/>
</dbReference>
<dbReference type="InterPro" id="IPR027806">
    <property type="entry name" value="HARBI1_dom"/>
</dbReference>
<sequence length="405" mass="46201">MLVDEQVAMFLQTLAYNAKNMILVNRFHRSGETISWYFKLVLNVACRLNKEFYKTPVPVPDNKTDKRWKWFKSCVRALDGTYVKVKVSAVDRKSYRTRKGEICTNVLEVCTRDLLFTYVLAGWGGSAADSRVLQDAISRPNGLKITQETYYLCDAGYTNGEGFLTPYRGQHYHLYDWSRPPTNAKELFNMRHSSARNVIERCFGLFKARWAILRGRRQYLKAHSAHLVIARLDFATRCLDKLPKLMILEYSRSFQSLLTNLAMPDPVFTMPNMADSNVTIGTGRSKHTWTNDEDVKLIDAFINGLTCIWKVQGPKSYCRKLGVNYVNFGAKIDGKDEVLDLGSISRRKVIFGVCRCLSFYVCPFNKCVISDFTSRIRSSIGNQAFYSAVHVSLPMIPNSGIRATS</sequence>
<comment type="caution">
    <text evidence="10">The sequence shown here is derived from an EMBL/GenBank/DDBJ whole genome shotgun (WGS) entry which is preliminary data.</text>
</comment>
<keyword evidence="5" id="KW-0479">Metal-binding</keyword>
<keyword evidence="11" id="KW-1185">Reference proteome</keyword>
<dbReference type="InterPro" id="IPR058353">
    <property type="entry name" value="DUF8040"/>
</dbReference>
<evidence type="ECO:0000256" key="5">
    <source>
        <dbReference type="ARBA" id="ARBA00022723"/>
    </source>
</evidence>
<dbReference type="EMBL" id="JARYMX010000006">
    <property type="protein sequence ID" value="KAJ9543985.1"/>
    <property type="molecule type" value="Genomic_DNA"/>
</dbReference>
<dbReference type="Pfam" id="PF26138">
    <property type="entry name" value="DUF8040"/>
    <property type="match status" value="1"/>
</dbReference>
<evidence type="ECO:0000256" key="1">
    <source>
        <dbReference type="ARBA" id="ARBA00001968"/>
    </source>
</evidence>
<gene>
    <name evidence="10" type="ORF">OSB04_023692</name>
</gene>
<dbReference type="AlphaFoldDB" id="A0AA38SX42"/>
<dbReference type="GO" id="GO:0004518">
    <property type="term" value="F:nuclease activity"/>
    <property type="evidence" value="ECO:0007669"/>
    <property type="project" value="UniProtKB-KW"/>
</dbReference>
<comment type="similarity">
    <text evidence="3">Belongs to the HARBI1 family.</text>
</comment>
<evidence type="ECO:0000259" key="9">
    <source>
        <dbReference type="Pfam" id="PF26138"/>
    </source>
</evidence>
<organism evidence="10 11">
    <name type="scientific">Centaurea solstitialis</name>
    <name type="common">yellow star-thistle</name>
    <dbReference type="NCBI Taxonomy" id="347529"/>
    <lineage>
        <taxon>Eukaryota</taxon>
        <taxon>Viridiplantae</taxon>
        <taxon>Streptophyta</taxon>
        <taxon>Embryophyta</taxon>
        <taxon>Tracheophyta</taxon>
        <taxon>Spermatophyta</taxon>
        <taxon>Magnoliopsida</taxon>
        <taxon>eudicotyledons</taxon>
        <taxon>Gunneridae</taxon>
        <taxon>Pentapetalae</taxon>
        <taxon>asterids</taxon>
        <taxon>campanulids</taxon>
        <taxon>Asterales</taxon>
        <taxon>Asteraceae</taxon>
        <taxon>Carduoideae</taxon>
        <taxon>Cardueae</taxon>
        <taxon>Centaureinae</taxon>
        <taxon>Centaurea</taxon>
    </lineage>
</organism>
<reference evidence="10" key="1">
    <citation type="submission" date="2023-03" db="EMBL/GenBank/DDBJ databases">
        <title>Chromosome-scale reference genome and RAD-based genetic map of yellow starthistle (Centaurea solstitialis) reveal putative structural variation and QTLs associated with invader traits.</title>
        <authorList>
            <person name="Reatini B."/>
            <person name="Cang F.A."/>
            <person name="Jiang Q."/>
            <person name="Mckibben M.T.W."/>
            <person name="Barker M.S."/>
            <person name="Rieseberg L.H."/>
            <person name="Dlugosch K.M."/>
        </authorList>
    </citation>
    <scope>NUCLEOTIDE SEQUENCE</scope>
    <source>
        <strain evidence="10">CAN-66</strain>
        <tissue evidence="10">Leaf</tissue>
    </source>
</reference>
<evidence type="ECO:0000256" key="2">
    <source>
        <dbReference type="ARBA" id="ARBA00004123"/>
    </source>
</evidence>
<keyword evidence="6" id="KW-0378">Hydrolase</keyword>
<evidence type="ECO:0000256" key="6">
    <source>
        <dbReference type="ARBA" id="ARBA00022801"/>
    </source>
</evidence>
<evidence type="ECO:0000256" key="3">
    <source>
        <dbReference type="ARBA" id="ARBA00006958"/>
    </source>
</evidence>
<evidence type="ECO:0000256" key="4">
    <source>
        <dbReference type="ARBA" id="ARBA00022722"/>
    </source>
</evidence>
<dbReference type="GO" id="GO:0005634">
    <property type="term" value="C:nucleus"/>
    <property type="evidence" value="ECO:0007669"/>
    <property type="project" value="UniProtKB-SubCell"/>
</dbReference>
<evidence type="ECO:0000313" key="11">
    <source>
        <dbReference type="Proteomes" id="UP001172457"/>
    </source>
</evidence>
<protein>
    <recommendedName>
        <fullName evidence="12">DDE Tnp4 domain-containing protein</fullName>
    </recommendedName>
</protein>
<feature type="domain" description="DUF8040" evidence="9">
    <location>
        <begin position="2"/>
        <end position="46"/>
    </location>
</feature>
<comment type="cofactor">
    <cofactor evidence="1">
        <name>a divalent metal cation</name>
        <dbReference type="ChEBI" id="CHEBI:60240"/>
    </cofactor>
</comment>
<evidence type="ECO:0008006" key="12">
    <source>
        <dbReference type="Google" id="ProtNLM"/>
    </source>
</evidence>
<name>A0AA38SX42_9ASTR</name>
<evidence type="ECO:0000259" key="8">
    <source>
        <dbReference type="Pfam" id="PF13359"/>
    </source>
</evidence>
<keyword evidence="4" id="KW-0540">Nuclease</keyword>
<feature type="domain" description="DDE Tnp4" evidence="8">
    <location>
        <begin position="78"/>
        <end position="223"/>
    </location>
</feature>
<dbReference type="PANTHER" id="PTHR22930">
    <property type="match status" value="1"/>
</dbReference>
<evidence type="ECO:0000256" key="7">
    <source>
        <dbReference type="ARBA" id="ARBA00023242"/>
    </source>
</evidence>
<evidence type="ECO:0000313" key="10">
    <source>
        <dbReference type="EMBL" id="KAJ9543985.1"/>
    </source>
</evidence>
<comment type="subcellular location">
    <subcellularLocation>
        <location evidence="2">Nucleus</location>
    </subcellularLocation>
</comment>
<dbReference type="PANTHER" id="PTHR22930:SF281">
    <property type="entry name" value="NUCLEASE"/>
    <property type="match status" value="1"/>
</dbReference>
<dbReference type="Proteomes" id="UP001172457">
    <property type="component" value="Chromosome 6"/>
</dbReference>
<dbReference type="GO" id="GO:0016787">
    <property type="term" value="F:hydrolase activity"/>
    <property type="evidence" value="ECO:0007669"/>
    <property type="project" value="UniProtKB-KW"/>
</dbReference>
<accession>A0AA38SX42</accession>
<keyword evidence="7" id="KW-0539">Nucleus</keyword>
<dbReference type="InterPro" id="IPR045249">
    <property type="entry name" value="HARBI1-like"/>
</dbReference>